<evidence type="ECO:0000313" key="2">
    <source>
        <dbReference type="EMBL" id="KAL2072923.1"/>
    </source>
</evidence>
<feature type="compositionally biased region" description="Basic and acidic residues" evidence="1">
    <location>
        <begin position="65"/>
        <end position="85"/>
    </location>
</feature>
<gene>
    <name evidence="2" type="ORF">VTL71DRAFT_10247</name>
</gene>
<feature type="compositionally biased region" description="Basic and acidic residues" evidence="1">
    <location>
        <begin position="104"/>
        <end position="114"/>
    </location>
</feature>
<organism evidence="2 3">
    <name type="scientific">Oculimacula yallundae</name>
    <dbReference type="NCBI Taxonomy" id="86028"/>
    <lineage>
        <taxon>Eukaryota</taxon>
        <taxon>Fungi</taxon>
        <taxon>Dikarya</taxon>
        <taxon>Ascomycota</taxon>
        <taxon>Pezizomycotina</taxon>
        <taxon>Leotiomycetes</taxon>
        <taxon>Helotiales</taxon>
        <taxon>Ploettnerulaceae</taxon>
        <taxon>Oculimacula</taxon>
    </lineage>
</organism>
<feature type="compositionally biased region" description="Basic and acidic residues" evidence="1">
    <location>
        <begin position="21"/>
        <end position="34"/>
    </location>
</feature>
<dbReference type="EMBL" id="JAZHXI010000003">
    <property type="protein sequence ID" value="KAL2072923.1"/>
    <property type="molecule type" value="Genomic_DNA"/>
</dbReference>
<feature type="compositionally biased region" description="Gly residues" evidence="1">
    <location>
        <begin position="149"/>
        <end position="161"/>
    </location>
</feature>
<evidence type="ECO:0000313" key="3">
    <source>
        <dbReference type="Proteomes" id="UP001595075"/>
    </source>
</evidence>
<protein>
    <submittedName>
        <fullName evidence="2">Uncharacterized protein</fullName>
    </submittedName>
</protein>
<reference evidence="2 3" key="1">
    <citation type="journal article" date="2024" name="Commun. Biol.">
        <title>Comparative genomic analysis of thermophilic fungi reveals convergent evolutionary adaptations and gene losses.</title>
        <authorList>
            <person name="Steindorff A.S."/>
            <person name="Aguilar-Pontes M.V."/>
            <person name="Robinson A.J."/>
            <person name="Andreopoulos B."/>
            <person name="LaButti K."/>
            <person name="Kuo A."/>
            <person name="Mondo S."/>
            <person name="Riley R."/>
            <person name="Otillar R."/>
            <person name="Haridas S."/>
            <person name="Lipzen A."/>
            <person name="Grimwood J."/>
            <person name="Schmutz J."/>
            <person name="Clum A."/>
            <person name="Reid I.D."/>
            <person name="Moisan M.C."/>
            <person name="Butler G."/>
            <person name="Nguyen T.T.M."/>
            <person name="Dewar K."/>
            <person name="Conant G."/>
            <person name="Drula E."/>
            <person name="Henrissat B."/>
            <person name="Hansel C."/>
            <person name="Singer S."/>
            <person name="Hutchinson M.I."/>
            <person name="de Vries R.P."/>
            <person name="Natvig D.O."/>
            <person name="Powell A.J."/>
            <person name="Tsang A."/>
            <person name="Grigoriev I.V."/>
        </authorList>
    </citation>
    <scope>NUCLEOTIDE SEQUENCE [LARGE SCALE GENOMIC DNA]</scope>
    <source>
        <strain evidence="2 3">CBS 494.80</strain>
    </source>
</reference>
<keyword evidence="3" id="KW-1185">Reference proteome</keyword>
<evidence type="ECO:0000256" key="1">
    <source>
        <dbReference type="SAM" id="MobiDB-lite"/>
    </source>
</evidence>
<feature type="region of interest" description="Disordered" evidence="1">
    <location>
        <begin position="1"/>
        <end position="161"/>
    </location>
</feature>
<sequence length="183" mass="18734">MSPPGSPHQKRPWLNRQLSKIGEKLHKSSSEGKKNKAATDSAGVPTGNAPVVVGREVGFSAFGNGKEHEVGGDRGNKVVSGKENEAQVEVVEISTPHPGTPVKHNAEADADEKTGWLSEPAGTTAVSGTGSGYDGSHARTHGHVPYDGGDSGNAVGHGGIQGEVGAHTALNSHPVAGLFRSLD</sequence>
<proteinExistence type="predicted"/>
<accession>A0ABR4CU74</accession>
<name>A0ABR4CU74_9HELO</name>
<dbReference type="Proteomes" id="UP001595075">
    <property type="component" value="Unassembled WGS sequence"/>
</dbReference>
<comment type="caution">
    <text evidence="2">The sequence shown here is derived from an EMBL/GenBank/DDBJ whole genome shotgun (WGS) entry which is preliminary data.</text>
</comment>